<name>A0AAU9XS18_9CNID</name>
<evidence type="ECO:0000256" key="2">
    <source>
        <dbReference type="SAM" id="MobiDB-lite"/>
    </source>
</evidence>
<proteinExistence type="predicted"/>
<feature type="compositionally biased region" description="Basic and acidic residues" evidence="2">
    <location>
        <begin position="587"/>
        <end position="604"/>
    </location>
</feature>
<accession>A0AAU9XS18</accession>
<dbReference type="AlphaFoldDB" id="A0AAU9XS18"/>
<protein>
    <submittedName>
        <fullName evidence="3">Uncharacterized protein</fullName>
    </submittedName>
</protein>
<dbReference type="EMBL" id="CALNXJ010000060">
    <property type="protein sequence ID" value="CAH3156223.1"/>
    <property type="molecule type" value="Genomic_DNA"/>
</dbReference>
<evidence type="ECO:0000256" key="1">
    <source>
        <dbReference type="SAM" id="Coils"/>
    </source>
</evidence>
<feature type="coiled-coil region" evidence="1">
    <location>
        <begin position="184"/>
        <end position="218"/>
    </location>
</feature>
<organism evidence="3 4">
    <name type="scientific">Pocillopora meandrina</name>
    <dbReference type="NCBI Taxonomy" id="46732"/>
    <lineage>
        <taxon>Eukaryota</taxon>
        <taxon>Metazoa</taxon>
        <taxon>Cnidaria</taxon>
        <taxon>Anthozoa</taxon>
        <taxon>Hexacorallia</taxon>
        <taxon>Scleractinia</taxon>
        <taxon>Astrocoeniina</taxon>
        <taxon>Pocilloporidae</taxon>
        <taxon>Pocillopora</taxon>
    </lineage>
</organism>
<keyword evidence="1" id="KW-0175">Coiled coil</keyword>
<evidence type="ECO:0000313" key="4">
    <source>
        <dbReference type="Proteomes" id="UP001159428"/>
    </source>
</evidence>
<feature type="region of interest" description="Disordered" evidence="2">
    <location>
        <begin position="583"/>
        <end position="604"/>
    </location>
</feature>
<reference evidence="3 4" key="1">
    <citation type="submission" date="2022-05" db="EMBL/GenBank/DDBJ databases">
        <authorList>
            <consortium name="Genoscope - CEA"/>
            <person name="William W."/>
        </authorList>
    </citation>
    <scope>NUCLEOTIDE SEQUENCE [LARGE SCALE GENOMIC DNA]</scope>
</reference>
<dbReference type="Proteomes" id="UP001159428">
    <property type="component" value="Unassembled WGS sequence"/>
</dbReference>
<sequence>MDAVVEATKKENLREERVKEELAEVNKREEGALSKKRKILDEIKEVEKEIEKVETKESYCKERLHFALQRYDENSKMKHFLENNKVDVDAMEHTVKQLREKAKKVVDSIANMQRIIESKEKLILAAEKREMVARDTMARIQEKLRAVERAGTSIKMNYTPMSEKQYVEKVEHLTENITRVIVKRKKFEKKADAMEKDIVELEKKIAMFKKRNAELKQTTNELKGSRVSDYDYAFCTMMEKHHVTRCISKVWTGPMDHWTFGLLLDLLRTGFLDYQHLGRGMAAFLNNKNSSAPRATADMARVRNKFLPSIFEEKNDDKIQDFRKALKINEDDEDEVDQFAMVHSALHEAETVEENKGSVMRDSHKIPRRIGTARIKPLTRSFSDSRMDPWRPRRQTSAFVGASRINSGIPTGQRSFGQRKITSPGVNRARQVDVVEVIDLTNPEDANEIARRFFQDELKMDLLDPRFDKPEDFIANLRWKAERKFSYGELWQRRISGGAHNITLTNNSPTIWPSPKCDEKLPTIGKSHTYTQVNSPFLQISYSKPKAGGDFFSDKKRLTSSFKEHADNCYRRKRGGILNPIRRADKKSKTIIRDHFQSRKEKNP</sequence>
<evidence type="ECO:0000313" key="3">
    <source>
        <dbReference type="EMBL" id="CAH3156223.1"/>
    </source>
</evidence>
<keyword evidence="4" id="KW-1185">Reference proteome</keyword>
<comment type="caution">
    <text evidence="3">The sequence shown here is derived from an EMBL/GenBank/DDBJ whole genome shotgun (WGS) entry which is preliminary data.</text>
</comment>
<feature type="coiled-coil region" evidence="1">
    <location>
        <begin position="10"/>
        <end position="129"/>
    </location>
</feature>
<gene>
    <name evidence="3" type="ORF">PMEA_00029387</name>
</gene>